<dbReference type="RefSeq" id="WP_378985857.1">
    <property type="nucleotide sequence ID" value="NZ_JBHSBW010000011.1"/>
</dbReference>
<protein>
    <recommendedName>
        <fullName evidence="3">MarR family transcriptional regulator</fullName>
    </recommendedName>
</protein>
<gene>
    <name evidence="1" type="ORF">ACFOWA_13185</name>
</gene>
<keyword evidence="2" id="KW-1185">Reference proteome</keyword>
<name>A0ABV8PDQ7_9SPHI</name>
<dbReference type="Proteomes" id="UP001595789">
    <property type="component" value="Unassembled WGS sequence"/>
</dbReference>
<evidence type="ECO:0008006" key="3">
    <source>
        <dbReference type="Google" id="ProtNLM"/>
    </source>
</evidence>
<dbReference type="SUPFAM" id="SSF46785">
    <property type="entry name" value="Winged helix' DNA-binding domain"/>
    <property type="match status" value="1"/>
</dbReference>
<comment type="caution">
    <text evidence="1">The sequence shown here is derived from an EMBL/GenBank/DDBJ whole genome shotgun (WGS) entry which is preliminary data.</text>
</comment>
<proteinExistence type="predicted"/>
<dbReference type="InterPro" id="IPR036390">
    <property type="entry name" value="WH_DNA-bd_sf"/>
</dbReference>
<accession>A0ABV8PDQ7</accession>
<dbReference type="EMBL" id="JBHSBW010000011">
    <property type="protein sequence ID" value="MFC4212147.1"/>
    <property type="molecule type" value="Genomic_DNA"/>
</dbReference>
<reference evidence="2" key="1">
    <citation type="journal article" date="2019" name="Int. J. Syst. Evol. Microbiol.">
        <title>The Global Catalogue of Microorganisms (GCM) 10K type strain sequencing project: providing services to taxonomists for standard genome sequencing and annotation.</title>
        <authorList>
            <consortium name="The Broad Institute Genomics Platform"/>
            <consortium name="The Broad Institute Genome Sequencing Center for Infectious Disease"/>
            <person name="Wu L."/>
            <person name="Ma J."/>
        </authorList>
    </citation>
    <scope>NUCLEOTIDE SEQUENCE [LARGE SCALE GENOMIC DNA]</scope>
    <source>
        <strain evidence="2">CCM 8691</strain>
    </source>
</reference>
<evidence type="ECO:0000313" key="1">
    <source>
        <dbReference type="EMBL" id="MFC4212147.1"/>
    </source>
</evidence>
<dbReference type="InterPro" id="IPR036388">
    <property type="entry name" value="WH-like_DNA-bd_sf"/>
</dbReference>
<dbReference type="Gene3D" id="1.10.10.10">
    <property type="entry name" value="Winged helix-like DNA-binding domain superfamily/Winged helix DNA-binding domain"/>
    <property type="match status" value="1"/>
</dbReference>
<evidence type="ECO:0000313" key="2">
    <source>
        <dbReference type="Proteomes" id="UP001595789"/>
    </source>
</evidence>
<organism evidence="1 2">
    <name type="scientific">Pedobacter lithocola</name>
    <dbReference type="NCBI Taxonomy" id="1908239"/>
    <lineage>
        <taxon>Bacteria</taxon>
        <taxon>Pseudomonadati</taxon>
        <taxon>Bacteroidota</taxon>
        <taxon>Sphingobacteriia</taxon>
        <taxon>Sphingobacteriales</taxon>
        <taxon>Sphingobacteriaceae</taxon>
        <taxon>Pedobacter</taxon>
    </lineage>
</organism>
<sequence>MAKVFPRTLPKNKNQPTITSTEKLLILQVLSLTKSLCRRQIHNLTLISVSSLCRALKGLEDKGLIKIESFRKDCVTGRSVYFYALNKKGVDDEQ</sequence>